<feature type="region of interest" description="Disordered" evidence="1">
    <location>
        <begin position="197"/>
        <end position="249"/>
    </location>
</feature>
<dbReference type="InterPro" id="IPR033228">
    <property type="entry name" value="SZT2"/>
</dbReference>
<feature type="region of interest" description="Disordered" evidence="1">
    <location>
        <begin position="588"/>
        <end position="607"/>
    </location>
</feature>
<organism evidence="2 3">
    <name type="scientific">Paralvinella palmiformis</name>
    <dbReference type="NCBI Taxonomy" id="53620"/>
    <lineage>
        <taxon>Eukaryota</taxon>
        <taxon>Metazoa</taxon>
        <taxon>Spiralia</taxon>
        <taxon>Lophotrochozoa</taxon>
        <taxon>Annelida</taxon>
        <taxon>Polychaeta</taxon>
        <taxon>Sedentaria</taxon>
        <taxon>Canalipalpata</taxon>
        <taxon>Terebellida</taxon>
        <taxon>Terebelliformia</taxon>
        <taxon>Alvinellidae</taxon>
        <taxon>Paralvinella</taxon>
    </lineage>
</organism>
<proteinExistence type="predicted"/>
<evidence type="ECO:0000313" key="3">
    <source>
        <dbReference type="Proteomes" id="UP001208570"/>
    </source>
</evidence>
<accession>A0AAD9JXY7</accession>
<protein>
    <submittedName>
        <fullName evidence="2">Uncharacterized protein</fullName>
    </submittedName>
</protein>
<feature type="compositionally biased region" description="Low complexity" evidence="1">
    <location>
        <begin position="297"/>
        <end position="306"/>
    </location>
</feature>
<feature type="compositionally biased region" description="Polar residues" evidence="1">
    <location>
        <begin position="1176"/>
        <end position="1192"/>
    </location>
</feature>
<sequence>MITFEHLNLMCQSPTVPSPAPHGTTPLPNISMVEENYHTTMSSEISIKTVSFPFDLMRLLPKCQQVELLFSTYIQQDCRDEKMDADTSPDNCDKTQPHICASPNQLLFKLFIDHLKDVHDREIQLTDFECEQLVSLIEQRERDLEQHPLPFTPRQSMQHKNMSNIDVEHCSESILSLATSLSGSVAQSLMTMSTIASQSQATGSQRLTSAASMAPPRGTTPTANECDNESVKVTPLEGGKAQRTRTMDHLQRSVPRWRCFVRSLTNTHIMLCFVPTSFNDLLTLTYTSEGQESKRPSVSSHHSSGVTRLSSQAEPIRHPSDSQSKAKQNEEQTDELVMTDELVTDDKMTEGTLFEGNADSPSKETDQVTPEEEIVREQEDLASVSITGDVGSVHDLVATEFSPDTHPEVAQNLDAPKSSTSVVLPCYIYNCPLSFLSEQLVNKWTFQCPSDIYEDLTFKVDEARDLSTEQKNEEESMSQRPRRISELDLGKNEDQNQDVYQNVKELKQHCTMVSETFLRCFVKGVYQSLQRGCLIDGQDVDAAINEICEESLPIEIDISQFLQCCCGHVRHIMEKVNLERMFREDLSKTQPKMISKPPEEDSEEDPLSKEVIASDYMNQSEEAQKSEMPSPLYFPLDILKSDDVCEAAPSLHQLIQTQFEQIINQFFKQVKTNPDYYFFCPSSHLTNVMSPREDIPEYTEQDREPSSTICGENTLMYDLEIPKKEMIEGDDGESVQSNKNSMSTMSVLADDELDELEDAELERTKMECHPMFVYLMCSVRAKNYPLKSLPITNIPVCFNELVECLCDLKPVVDLNTVCITLDVICLSLPLEEDLSESIKRPCYQRMTSHTSQISSNSNTCAEYGLDTDEYISITGDGGIIQRTIGADPLQLLPKMHREAVNTCKQQILWLLRDEITSIMRCIEPVKEETLEMVINHVMSSDEKPMCLTKHVPLKFVGGSSQCLPIFIEDFERMNLPGFHLNREGNYYYLSVDRAYGYTQAHAKALQNALTLLDYTDIKDIALKAANQNDIKAENTSVLEQSPEGKCQLLVAIGQGDVSRPEDIKISVTRPSPVKELPKHSASMSDVSLKGSRREHGMQQKDRDDNLDKSVNSSFLSFSQRTDVSHQTSISDQDVTHLQDLDLNLQRDGNAENVDIQIQKQAADDLIRTNKAETTDENQATGHNSSDQCSRHSSGGKISEGHVVTTTLIEAAKSSSGLSPQTLFGGESEKKCMRRAHSSASFEKYKHEKTKTIEKHSNPQTPNISGWSTPQRQTSGSQTPSRSRHHSGIEISTPMSTIETSSRCSIGYDGYDGDSSDLDDEGVMMSFSDSQVFHKRVLPDFWLIMKIKKDCVDMYFHTRDTGEDNHEEIVHYKMLYNQMITEIMNTCRVVNQKVLLELLYETRMCDKLLVPEADEEVCWGKDTMSRQIYKYKQDNDSEDSDVEGQEKVYFDAARDTNPGHFACICVWQTDLILHPRLKTGRGNMSRGIQTLRSSVLNKFSVNNRKNMFVIKESSTGAVFYLRLEERLCETPMVSASNGQKTEEDWSASRSSSMLSLNVRKVADADDETTVQIKSEEFNTTEKKPTLLRQKSEDVITLSAHGICPVGPEISKDLKELLQKKLDDAVLKVLIEIMARNPMCKLTPEDVKFIQRPNSSPQCTLAYTIPSSAMLQQFALSHYLRQNLSQFVHTPKYMDNNQEDVFLDYTQTPAKPMHEDYVFLYNRPQQSGGSGIACLYLSFVDGTGQPVQLISSPRPSSEAYKDVIDPSMFENIVHTEIYKPKTEKQSPSKLPGPLFLVQFTVWAQGTIDMTSLSDQLKMAVKHAVADVIMEYRLLTAPICEPPSHYYRGIDTPIYSAPPSPGPGRSKETHHVVSANEIKKQMSDGGEKTPKDKSLFSIHSFVPDIFHKSKEKEDLASTSQTQWPGTGGKDVHQDVSTKIYKYESELPAVSRQMLILSNRFPMDYVLESLVTVANGISADLVTRIFKKVTANNGDVSYLPYKPSRSPLESLDRSGDSTLDFVGLQSRLQHLPGSSSEYIVVARNMAQWRASIDYPITGGDVNMELPPLTNPKTQKSYQKFKPLLCDSDCQRPEAGGVMSVDRNHGAFVPRQRLLLIVIQDKKITVYLYNWAAELCSTIERQVVRFVQWHNARSQILLGICSQKMGLFQHNPLKLESNPFSQTHSEMDLVKFTSPPAQQSQRRGRSLSGHGSMLLMDDVYRDNKPTNPMHKSGYGTLRDPIHRHGAQLLELWNFVKKESNKRMSLQKLYLDWQQRVMIPNVHISEEMLNLLKRSSRLIHSVVTPVLFSPQWRRKVLGLNETTKSTEQAQEQKQTRSRHSSGASIKSKRSGSLDGRWPSQSSVDSPDLSSRSNLEDGWHQEILDCFINQYASYLQDLGVHPVKTDSSTENKFSYNSRVNSEKYQGVMYLQKTLPGGVMLVEIGFSDVYFSINVYGFEVSSLPVSKNVNPQLAVLFTDECEKFKDMTHAHSFSHDFHLKTVLNYIHGRHFGTLSKTHYHVTRFLSDFVQEYPITPNYAQNYIYEGSMVIEDINSPSQQLFDYMLQHAGLYDMKTIKMAPISDDLEVEECALVILHDRLTSEPSEPETVTKVNRSDYSLGLIIAHDSHSGGKMSKAILTKHLRLKYWVILVNDKVTSSVNKPERRQTQPKIGVYPADMSAYGFKSKENTNISCSGDGLKDNTATDGGDHNTVGVAETVNYLGFSNSHQAAVYQLLIREVCNASEYIHKVVATTITHCRRDALWQRMILGEMAEEEGRRKRHKTGDVELRDPYMTKLSFQEFEEMIKMVFKCHISDIDPQLKALENMSIQWYQGLGKVLVHKYPESLRSFSSTDGIIQHYVVLNPKQLDMLMMLSVDMLGDKTGLWFVYKEQLRCDSAGLPDLELFETFVNTCCHHMWATLL</sequence>
<feature type="region of interest" description="Disordered" evidence="1">
    <location>
        <begin position="2316"/>
        <end position="2366"/>
    </location>
</feature>
<dbReference type="GO" id="GO:0005777">
    <property type="term" value="C:peroxisome"/>
    <property type="evidence" value="ECO:0007669"/>
    <property type="project" value="InterPro"/>
</dbReference>
<feature type="region of interest" description="Disordered" evidence="1">
    <location>
        <begin position="467"/>
        <end position="491"/>
    </location>
</feature>
<reference evidence="2" key="1">
    <citation type="journal article" date="2023" name="Mol. Biol. Evol.">
        <title>Third-Generation Sequencing Reveals the Adaptive Role of the Epigenome in Three Deep-Sea Polychaetes.</title>
        <authorList>
            <person name="Perez M."/>
            <person name="Aroh O."/>
            <person name="Sun Y."/>
            <person name="Lan Y."/>
            <person name="Juniper S.K."/>
            <person name="Young C.R."/>
            <person name="Angers B."/>
            <person name="Qian P.Y."/>
        </authorList>
    </citation>
    <scope>NUCLEOTIDE SEQUENCE</scope>
    <source>
        <strain evidence="2">P08H-3</strain>
    </source>
</reference>
<dbReference type="EMBL" id="JAODUP010000116">
    <property type="protein sequence ID" value="KAK2161463.1"/>
    <property type="molecule type" value="Genomic_DNA"/>
</dbReference>
<feature type="compositionally biased region" description="Polar residues" evidence="1">
    <location>
        <begin position="2316"/>
        <end position="2326"/>
    </location>
</feature>
<name>A0AAD9JXY7_9ANNE</name>
<keyword evidence="3" id="KW-1185">Reference proteome</keyword>
<evidence type="ECO:0000313" key="2">
    <source>
        <dbReference type="EMBL" id="KAK2161463.1"/>
    </source>
</evidence>
<feature type="region of interest" description="Disordered" evidence="1">
    <location>
        <begin position="289"/>
        <end position="372"/>
    </location>
</feature>
<dbReference type="Proteomes" id="UP001208570">
    <property type="component" value="Unassembled WGS sequence"/>
</dbReference>
<evidence type="ECO:0000256" key="1">
    <source>
        <dbReference type="SAM" id="MobiDB-lite"/>
    </source>
</evidence>
<feature type="compositionally biased region" description="Polar residues" evidence="1">
    <location>
        <begin position="197"/>
        <end position="211"/>
    </location>
</feature>
<dbReference type="PANTHER" id="PTHR14918:SF3">
    <property type="entry name" value="KICSTOR COMPLEX PROTEIN SZT2"/>
    <property type="match status" value="1"/>
</dbReference>
<comment type="caution">
    <text evidence="2">The sequence shown here is derived from an EMBL/GenBank/DDBJ whole genome shotgun (WGS) entry which is preliminary data.</text>
</comment>
<gene>
    <name evidence="2" type="ORF">LSH36_116g05036</name>
</gene>
<feature type="compositionally biased region" description="Basic and acidic residues" evidence="1">
    <location>
        <begin position="1091"/>
        <end position="1107"/>
    </location>
</feature>
<feature type="compositionally biased region" description="Low complexity" evidence="1">
    <location>
        <begin position="2352"/>
        <end position="2366"/>
    </location>
</feature>
<feature type="region of interest" description="Disordered" evidence="1">
    <location>
        <begin position="1213"/>
        <end position="1287"/>
    </location>
</feature>
<feature type="compositionally biased region" description="Polar residues" evidence="1">
    <location>
        <begin position="1257"/>
        <end position="1280"/>
    </location>
</feature>
<feature type="region of interest" description="Disordered" evidence="1">
    <location>
        <begin position="1073"/>
        <end position="1109"/>
    </location>
</feature>
<feature type="region of interest" description="Disordered" evidence="1">
    <location>
        <begin position="1172"/>
        <end position="1198"/>
    </location>
</feature>
<feature type="compositionally biased region" description="Basic and acidic residues" evidence="1">
    <location>
        <begin position="1242"/>
        <end position="1256"/>
    </location>
</feature>
<dbReference type="PANTHER" id="PTHR14918">
    <property type="entry name" value="KICSTOR COMPLEX PROTEIN SZT2"/>
    <property type="match status" value="1"/>
</dbReference>